<protein>
    <submittedName>
        <fullName evidence="2">Uncharacterized protein</fullName>
    </submittedName>
</protein>
<evidence type="ECO:0000313" key="2">
    <source>
        <dbReference type="EMBL" id="TNN64357.1"/>
    </source>
</evidence>
<dbReference type="AlphaFoldDB" id="A0A4Z2HER1"/>
<name>A0A4Z2HER1_9TELE</name>
<dbReference type="Proteomes" id="UP000314294">
    <property type="component" value="Unassembled WGS sequence"/>
</dbReference>
<dbReference type="EMBL" id="SRLO01000254">
    <property type="protein sequence ID" value="TNN64357.1"/>
    <property type="molecule type" value="Genomic_DNA"/>
</dbReference>
<evidence type="ECO:0000313" key="3">
    <source>
        <dbReference type="Proteomes" id="UP000314294"/>
    </source>
</evidence>
<comment type="caution">
    <text evidence="2">The sequence shown here is derived from an EMBL/GenBank/DDBJ whole genome shotgun (WGS) entry which is preliminary data.</text>
</comment>
<evidence type="ECO:0000256" key="1">
    <source>
        <dbReference type="SAM" id="MobiDB-lite"/>
    </source>
</evidence>
<keyword evidence="3" id="KW-1185">Reference proteome</keyword>
<reference evidence="2 3" key="1">
    <citation type="submission" date="2019-03" db="EMBL/GenBank/DDBJ databases">
        <title>First draft genome of Liparis tanakae, snailfish: a comprehensive survey of snailfish specific genes.</title>
        <authorList>
            <person name="Kim W."/>
            <person name="Song I."/>
            <person name="Jeong J.-H."/>
            <person name="Kim D."/>
            <person name="Kim S."/>
            <person name="Ryu S."/>
            <person name="Song J.Y."/>
            <person name="Lee S.K."/>
        </authorList>
    </citation>
    <scope>NUCLEOTIDE SEQUENCE [LARGE SCALE GENOMIC DNA]</scope>
    <source>
        <tissue evidence="2">Muscle</tissue>
    </source>
</reference>
<organism evidence="2 3">
    <name type="scientific">Liparis tanakae</name>
    <name type="common">Tanaka's snailfish</name>
    <dbReference type="NCBI Taxonomy" id="230148"/>
    <lineage>
        <taxon>Eukaryota</taxon>
        <taxon>Metazoa</taxon>
        <taxon>Chordata</taxon>
        <taxon>Craniata</taxon>
        <taxon>Vertebrata</taxon>
        <taxon>Euteleostomi</taxon>
        <taxon>Actinopterygii</taxon>
        <taxon>Neopterygii</taxon>
        <taxon>Teleostei</taxon>
        <taxon>Neoteleostei</taxon>
        <taxon>Acanthomorphata</taxon>
        <taxon>Eupercaria</taxon>
        <taxon>Perciformes</taxon>
        <taxon>Cottioidei</taxon>
        <taxon>Cottales</taxon>
        <taxon>Liparidae</taxon>
        <taxon>Liparis</taxon>
    </lineage>
</organism>
<gene>
    <name evidence="2" type="ORF">EYF80_025398</name>
</gene>
<feature type="region of interest" description="Disordered" evidence="1">
    <location>
        <begin position="1"/>
        <end position="27"/>
    </location>
</feature>
<feature type="region of interest" description="Disordered" evidence="1">
    <location>
        <begin position="104"/>
        <end position="129"/>
    </location>
</feature>
<accession>A0A4Z2HER1</accession>
<sequence length="129" mass="14254">MPVPSALSTSRTERTSSASSEGNREAEWSFPFHVLSKTMKWNDAPPSRLGRLADQRGLLQGDEDGAHAGHILGLLAGLGVEVTEPGHPLPLRARVVLIQIRNHGILSRPTRNKGEEEEEEEERTRSRTQ</sequence>
<proteinExistence type="predicted"/>
<feature type="compositionally biased region" description="Low complexity" evidence="1">
    <location>
        <begin position="1"/>
        <end position="21"/>
    </location>
</feature>